<proteinExistence type="inferred from homology"/>
<evidence type="ECO:0000256" key="6">
    <source>
        <dbReference type="ARBA" id="ARBA00022605"/>
    </source>
</evidence>
<evidence type="ECO:0000256" key="8">
    <source>
        <dbReference type="ARBA" id="ARBA00022801"/>
    </source>
</evidence>
<dbReference type="InterPro" id="IPR023214">
    <property type="entry name" value="HAD_sf"/>
</dbReference>
<organism evidence="15 16">
    <name type="scientific">Magnetospirillum fulvum</name>
    <name type="common">Rhodospirillum fulvum</name>
    <dbReference type="NCBI Taxonomy" id="1082"/>
    <lineage>
        <taxon>Bacteria</taxon>
        <taxon>Pseudomonadati</taxon>
        <taxon>Pseudomonadota</taxon>
        <taxon>Alphaproteobacteria</taxon>
        <taxon>Rhodospirillales</taxon>
        <taxon>Rhodospirillaceae</taxon>
        <taxon>Magnetospirillum</taxon>
    </lineage>
</organism>
<dbReference type="GO" id="GO:0000287">
    <property type="term" value="F:magnesium ion binding"/>
    <property type="evidence" value="ECO:0007669"/>
    <property type="project" value="TreeGrafter"/>
</dbReference>
<dbReference type="SFLD" id="SFLDS00003">
    <property type="entry name" value="Haloacid_Dehalogenase"/>
    <property type="match status" value="1"/>
</dbReference>
<comment type="pathway">
    <text evidence="2">Amino-acid biosynthesis; L-serine biosynthesis; L-serine from 3-phospho-D-glycerate: step 3/3.</text>
</comment>
<evidence type="ECO:0000256" key="14">
    <source>
        <dbReference type="PIRSR" id="PIRSR604469-1"/>
    </source>
</evidence>
<evidence type="ECO:0000256" key="7">
    <source>
        <dbReference type="ARBA" id="ARBA00022723"/>
    </source>
</evidence>
<dbReference type="GO" id="GO:0005737">
    <property type="term" value="C:cytoplasm"/>
    <property type="evidence" value="ECO:0007669"/>
    <property type="project" value="TreeGrafter"/>
</dbReference>
<comment type="catalytic activity">
    <reaction evidence="13">
        <text>O-phospho-D-serine + H2O = D-serine + phosphate</text>
        <dbReference type="Rhea" id="RHEA:24873"/>
        <dbReference type="ChEBI" id="CHEBI:15377"/>
        <dbReference type="ChEBI" id="CHEBI:35247"/>
        <dbReference type="ChEBI" id="CHEBI:43474"/>
        <dbReference type="ChEBI" id="CHEBI:58680"/>
        <dbReference type="EC" id="3.1.3.3"/>
    </reaction>
</comment>
<dbReference type="SFLD" id="SFLDG01136">
    <property type="entry name" value="C1.6:_Phosphoserine_Phosphatas"/>
    <property type="match status" value="1"/>
</dbReference>
<comment type="catalytic activity">
    <reaction evidence="12">
        <text>O-phospho-L-serine + H2O = L-serine + phosphate</text>
        <dbReference type="Rhea" id="RHEA:21208"/>
        <dbReference type="ChEBI" id="CHEBI:15377"/>
        <dbReference type="ChEBI" id="CHEBI:33384"/>
        <dbReference type="ChEBI" id="CHEBI:43474"/>
        <dbReference type="ChEBI" id="CHEBI:57524"/>
        <dbReference type="EC" id="3.1.3.3"/>
    </reaction>
</comment>
<dbReference type="PANTHER" id="PTHR43344">
    <property type="entry name" value="PHOSPHOSERINE PHOSPHATASE"/>
    <property type="match status" value="1"/>
</dbReference>
<keyword evidence="7" id="KW-0479">Metal-binding</keyword>
<dbReference type="EC" id="3.1.3.3" evidence="4"/>
<evidence type="ECO:0000256" key="1">
    <source>
        <dbReference type="ARBA" id="ARBA00001946"/>
    </source>
</evidence>
<dbReference type="InterPro" id="IPR004469">
    <property type="entry name" value="PSP"/>
</dbReference>
<sequence>MENVLTLIAGHGLAGLDGSLVSEVRGALRALGAEVGQPDWLSPDRACDLVFSGLSTADADAISLRILEGWGVDVVAQPVIGRRKRLLVADMDSTMVTGETLDELADFAGLKDRIAGITARAMNGEIGFEDALRERVGLLAGLPEKCLEATWERIEFTPGAHALVATMKANGAMAVLVSGGFRFFTGRVRESCGFDRDIANELIVADQRLTGQVGAPIVGRETKLATLIATAAELGISTALAVAVGDGANDLDMLREAGLGVAFHAKPVVAAEARARIDHGDLTALLYAQGYRDEDIVLSCGGAG</sequence>
<comment type="similarity">
    <text evidence="3">Belongs to the HAD-like hydrolase superfamily. SerB family.</text>
</comment>
<comment type="cofactor">
    <cofactor evidence="1">
        <name>Mg(2+)</name>
        <dbReference type="ChEBI" id="CHEBI:18420"/>
    </cofactor>
</comment>
<dbReference type="SFLD" id="SFLDG01137">
    <property type="entry name" value="C1.6.1:_Phosphoserine_Phosphat"/>
    <property type="match status" value="1"/>
</dbReference>
<dbReference type="AlphaFoldDB" id="A0A1H6I8U4"/>
<keyword evidence="10" id="KW-0718">Serine biosynthesis</keyword>
<evidence type="ECO:0000256" key="11">
    <source>
        <dbReference type="ARBA" id="ARBA00031693"/>
    </source>
</evidence>
<evidence type="ECO:0000256" key="13">
    <source>
        <dbReference type="ARBA" id="ARBA00048523"/>
    </source>
</evidence>
<dbReference type="Proteomes" id="UP000182983">
    <property type="component" value="Unassembled WGS sequence"/>
</dbReference>
<dbReference type="NCBIfam" id="TIGR00338">
    <property type="entry name" value="serB"/>
    <property type="match status" value="1"/>
</dbReference>
<dbReference type="GO" id="GO:0006564">
    <property type="term" value="P:L-serine biosynthetic process"/>
    <property type="evidence" value="ECO:0007669"/>
    <property type="project" value="UniProtKB-KW"/>
</dbReference>
<dbReference type="OrthoDB" id="9792539at2"/>
<dbReference type="UniPathway" id="UPA00135">
    <property type="reaction ID" value="UER00198"/>
</dbReference>
<dbReference type="PANTHER" id="PTHR43344:SF2">
    <property type="entry name" value="PHOSPHOSERINE PHOSPHATASE"/>
    <property type="match status" value="1"/>
</dbReference>
<keyword evidence="9" id="KW-0460">Magnesium</keyword>
<dbReference type="EMBL" id="FNWO01000009">
    <property type="protein sequence ID" value="SEH42806.1"/>
    <property type="molecule type" value="Genomic_DNA"/>
</dbReference>
<evidence type="ECO:0000256" key="9">
    <source>
        <dbReference type="ARBA" id="ARBA00022842"/>
    </source>
</evidence>
<dbReference type="CDD" id="cd07500">
    <property type="entry name" value="HAD_PSP"/>
    <property type="match status" value="1"/>
</dbReference>
<dbReference type="SUPFAM" id="SSF56784">
    <property type="entry name" value="HAD-like"/>
    <property type="match status" value="1"/>
</dbReference>
<evidence type="ECO:0000256" key="12">
    <source>
        <dbReference type="ARBA" id="ARBA00048138"/>
    </source>
</evidence>
<accession>A0A1H6I8U4</accession>
<dbReference type="NCBIfam" id="TIGR01488">
    <property type="entry name" value="HAD-SF-IB"/>
    <property type="match status" value="1"/>
</dbReference>
<evidence type="ECO:0000256" key="2">
    <source>
        <dbReference type="ARBA" id="ARBA00005135"/>
    </source>
</evidence>
<gene>
    <name evidence="15" type="ORF">SAMN04244559_02242</name>
</gene>
<feature type="active site" description="Nucleophile" evidence="14">
    <location>
        <position position="90"/>
    </location>
</feature>
<dbReference type="SFLD" id="SFLDF00029">
    <property type="entry name" value="phosphoserine_phosphatase"/>
    <property type="match status" value="1"/>
</dbReference>
<evidence type="ECO:0000256" key="10">
    <source>
        <dbReference type="ARBA" id="ARBA00023299"/>
    </source>
</evidence>
<dbReference type="Pfam" id="PF12710">
    <property type="entry name" value="HAD"/>
    <property type="match status" value="1"/>
</dbReference>
<evidence type="ECO:0000313" key="16">
    <source>
        <dbReference type="Proteomes" id="UP000182983"/>
    </source>
</evidence>
<dbReference type="Gene3D" id="3.40.50.1000">
    <property type="entry name" value="HAD superfamily/HAD-like"/>
    <property type="match status" value="1"/>
</dbReference>
<keyword evidence="6" id="KW-0028">Amino-acid biosynthesis</keyword>
<feature type="active site" description="Proton donor" evidence="14">
    <location>
        <position position="92"/>
    </location>
</feature>
<evidence type="ECO:0000256" key="4">
    <source>
        <dbReference type="ARBA" id="ARBA00012640"/>
    </source>
</evidence>
<keyword evidence="16" id="KW-1185">Reference proteome</keyword>
<evidence type="ECO:0000256" key="5">
    <source>
        <dbReference type="ARBA" id="ARBA00015196"/>
    </source>
</evidence>
<reference evidence="16" key="1">
    <citation type="submission" date="2016-10" db="EMBL/GenBank/DDBJ databases">
        <authorList>
            <person name="Varghese N."/>
            <person name="Submissions S."/>
        </authorList>
    </citation>
    <scope>NUCLEOTIDE SEQUENCE [LARGE SCALE GENOMIC DNA]</scope>
    <source>
        <strain evidence="16">DSM 13234</strain>
    </source>
</reference>
<evidence type="ECO:0000256" key="3">
    <source>
        <dbReference type="ARBA" id="ARBA00009184"/>
    </source>
</evidence>
<dbReference type="RefSeq" id="WP_074768586.1">
    <property type="nucleotide sequence ID" value="NZ_FNWO01000009.1"/>
</dbReference>
<protein>
    <recommendedName>
        <fullName evidence="5">Phosphoserine phosphatase</fullName>
        <ecNumber evidence="4">3.1.3.3</ecNumber>
    </recommendedName>
    <alternativeName>
        <fullName evidence="11">O-phosphoserine phosphohydrolase</fullName>
    </alternativeName>
</protein>
<dbReference type="GO" id="GO:0036424">
    <property type="term" value="F:L-phosphoserine phosphatase activity"/>
    <property type="evidence" value="ECO:0007669"/>
    <property type="project" value="InterPro"/>
</dbReference>
<name>A0A1H6I8U4_MAGFU</name>
<dbReference type="InterPro" id="IPR036412">
    <property type="entry name" value="HAD-like_sf"/>
</dbReference>
<keyword evidence="8" id="KW-0378">Hydrolase</keyword>
<dbReference type="InterPro" id="IPR050582">
    <property type="entry name" value="HAD-like_SerB"/>
</dbReference>
<evidence type="ECO:0000313" key="15">
    <source>
        <dbReference type="EMBL" id="SEH42806.1"/>
    </source>
</evidence>